<dbReference type="InterPro" id="IPR027417">
    <property type="entry name" value="P-loop_NTPase"/>
</dbReference>
<evidence type="ECO:0000313" key="3">
    <source>
        <dbReference type="EMBL" id="AAU82774.1"/>
    </source>
</evidence>
<reference evidence="3" key="1">
    <citation type="journal article" date="2004" name="Science">
        <title>Reverse methanogenesis: testing the hypothesis with environmental genomics.</title>
        <authorList>
            <person name="Hallam S.J."/>
            <person name="Putnam N."/>
            <person name="Preston C.M."/>
            <person name="Detter J.C."/>
            <person name="Rokhsar D."/>
            <person name="Richardson P.M."/>
            <person name="DeLong E.F."/>
        </authorList>
    </citation>
    <scope>NUCLEOTIDE SEQUENCE</scope>
</reference>
<gene>
    <name evidence="3" type="ORF">GZ19C8_35</name>
</gene>
<feature type="repeat" description="TPR" evidence="1">
    <location>
        <begin position="998"/>
        <end position="1031"/>
    </location>
</feature>
<proteinExistence type="predicted"/>
<feature type="repeat" description="TPR" evidence="1">
    <location>
        <begin position="956"/>
        <end position="989"/>
    </location>
</feature>
<dbReference type="PROSITE" id="PS50293">
    <property type="entry name" value="TPR_REGION"/>
    <property type="match status" value="1"/>
</dbReference>
<dbReference type="SMART" id="SM00028">
    <property type="entry name" value="TPR"/>
    <property type="match status" value="8"/>
</dbReference>
<dbReference type="AlphaFoldDB" id="Q64CV3"/>
<dbReference type="Pfam" id="PF13374">
    <property type="entry name" value="TPR_10"/>
    <property type="match status" value="2"/>
</dbReference>
<keyword evidence="1" id="KW-0802">TPR repeat</keyword>
<dbReference type="InterPro" id="IPR011990">
    <property type="entry name" value="TPR-like_helical_dom_sf"/>
</dbReference>
<dbReference type="EMBL" id="AY714831">
    <property type="protein sequence ID" value="AAU82774.1"/>
    <property type="molecule type" value="Genomic_DNA"/>
</dbReference>
<feature type="repeat" description="TPR" evidence="1">
    <location>
        <begin position="788"/>
        <end position="821"/>
    </location>
</feature>
<name>Q64CV3_UNCAG</name>
<dbReference type="InterPro" id="IPR024983">
    <property type="entry name" value="CHAT_dom"/>
</dbReference>
<dbReference type="Gene3D" id="3.40.50.300">
    <property type="entry name" value="P-loop containing nucleotide triphosphate hydrolases"/>
    <property type="match status" value="1"/>
</dbReference>
<feature type="non-terminal residue" evidence="3">
    <location>
        <position position="1109"/>
    </location>
</feature>
<dbReference type="PANTHER" id="PTHR19959:SF119">
    <property type="entry name" value="FUNGAL LIPASE-LIKE DOMAIN-CONTAINING PROTEIN"/>
    <property type="match status" value="1"/>
</dbReference>
<protein>
    <recommendedName>
        <fullName evidence="2">CHAT domain-containing protein</fullName>
    </recommendedName>
</protein>
<feature type="repeat" description="TPR" evidence="1">
    <location>
        <begin position="1040"/>
        <end position="1073"/>
    </location>
</feature>
<evidence type="ECO:0000259" key="2">
    <source>
        <dbReference type="Pfam" id="PF12770"/>
    </source>
</evidence>
<reference evidence="3" key="2">
    <citation type="submission" date="2004-08" db="EMBL/GenBank/DDBJ databases">
        <authorList>
            <person name="Putnam N."/>
            <person name="Detter J.C."/>
            <person name="Richardson P.M."/>
            <person name="Rokhsar D."/>
        </authorList>
    </citation>
    <scope>NUCLEOTIDE SEQUENCE</scope>
</reference>
<dbReference type="Gene3D" id="1.25.40.10">
    <property type="entry name" value="Tetratricopeptide repeat domain"/>
    <property type="match status" value="3"/>
</dbReference>
<feature type="domain" description="CHAT" evidence="2">
    <location>
        <begin position="76"/>
        <end position="325"/>
    </location>
</feature>
<dbReference type="SUPFAM" id="SSF48452">
    <property type="entry name" value="TPR-like"/>
    <property type="match status" value="2"/>
</dbReference>
<feature type="repeat" description="TPR" evidence="1">
    <location>
        <begin position="914"/>
        <end position="947"/>
    </location>
</feature>
<accession>Q64CV3</accession>
<dbReference type="SUPFAM" id="SSF52540">
    <property type="entry name" value="P-loop containing nucleoside triphosphate hydrolases"/>
    <property type="match status" value="1"/>
</dbReference>
<evidence type="ECO:0000256" key="1">
    <source>
        <dbReference type="PROSITE-ProRule" id="PRU00339"/>
    </source>
</evidence>
<organism evidence="3">
    <name type="scientific">Uncultured archaeon GZfos26G2</name>
    <dbReference type="NCBI Taxonomy" id="3386331"/>
    <lineage>
        <taxon>Archaea</taxon>
        <taxon>Methanobacteriati</taxon>
        <taxon>Methanobacteriota</taxon>
        <taxon>Stenosarchaea group</taxon>
        <taxon>Methanomicrobia</taxon>
        <taxon>Candidatus Methanophagales</taxon>
        <taxon>Candidatus Methanophagaceae</taxon>
        <taxon>Candidatus Methanophaga</taxon>
    </lineage>
</organism>
<dbReference type="PROSITE" id="PS50005">
    <property type="entry name" value="TPR"/>
    <property type="match status" value="7"/>
</dbReference>
<dbReference type="PANTHER" id="PTHR19959">
    <property type="entry name" value="KINESIN LIGHT CHAIN"/>
    <property type="match status" value="1"/>
</dbReference>
<feature type="repeat" description="TPR" evidence="1">
    <location>
        <begin position="872"/>
        <end position="905"/>
    </location>
</feature>
<feature type="repeat" description="TPR" evidence="1">
    <location>
        <begin position="830"/>
        <end position="863"/>
    </location>
</feature>
<dbReference type="InterPro" id="IPR019734">
    <property type="entry name" value="TPR_rpt"/>
</dbReference>
<dbReference type="Pfam" id="PF13424">
    <property type="entry name" value="TPR_12"/>
    <property type="match status" value="3"/>
</dbReference>
<sequence>MPVVYQAKFHYTKEKEVFALTRTLPDGTQDTSPVNLDEIHQREDQIRDFKWNKSPDLSRQIGKQLFTLLNGDRQTLLRALKEAEGYSETLQLIVKAEGPASNLPFELLYHNDFLVPSQIHLIRRVSDRGSKKKPEPEDRPLKILFMACSPLDTYPVLEFEKEEDTFFEVTKDLPVDIDVEDTGSLEGLGEWLDTNEYDVVHITGHADIDENGSPIFWMEDDEGLSVQVSPAQLWKKLSLNLPKLIFLSGCRTGEAPEHAAALSFAHHLVSGHVSTVLGWGLPVSDLGASLAAKTLYHDLSRGKNILDAVLRTRYELYNHYPTDWSLLRLFSDGSPLHVPLVAKGQKKQPKLRELQYTYLENSQVKVLRNGFIGRRRQIQQGLRCLRKEDKKVGLLLHGTGGLGKSCLAGKFCNRFKDHTLIIVHGDLNAVTFHEALKDAFIRADDDEGSKRLEEQEEMPAKIRGLCSSAFQKRNYLILVDDFEKNMPEWEEGVLDISPEAVPILEALLNYLPYSGKMTQLIITSRYTFSLTFDGKDLVSERLEPIGLTSFQDADERKKVAELDNIASYPDPKIKHQLIETGRGNPRLMESLNALVGEVKDVTSLLSAAKGKQDGFVQELVLRQLLESQPEAFQTFLRRSAVYRLPVLKDGIGLVCENIIDWESTAEKAVRFSLMEQDSTRNVRYWVSPLLREDIFAELQAEEQKQCHEVAVSYYHDLLQASADLYDPVSGAELIEHALKSEQEDIAIEEAGARYLPYLRHTLAYREALTHGDKILSHIVEPKSDANYGKFMYELGWIYYDMGDALQAIEYYEQALSIGKEVYGDRHPNVAARLNNIGSAWDALGEPKKALEYYKQALGIDKEVYGDRHPEVATMRNNIGGAWKALGEPKKALEYYEQALSIDKEVHGDRHPNVATTLNNIGLACDALGEPKKALEYYEQALSIGKEVYGERHPNVAATLNNIGLAWNALGEPKKTLEYYEQVLSIDKEVYGERHPNVATMLSNIGEAWRALGEPKKALEYYERALSIGKEVYGDRHPNVAARLNNIGSAWDALGEPKKALEYYKQALGIDKEVYGDRHPEVATMRNNIGGAWKALGEPKKALEYYEQAL</sequence>
<dbReference type="Pfam" id="PF12770">
    <property type="entry name" value="CHAT"/>
    <property type="match status" value="1"/>
</dbReference>